<dbReference type="CDD" id="cd06170">
    <property type="entry name" value="LuxR_C_like"/>
    <property type="match status" value="1"/>
</dbReference>
<accession>A0A1H5S6J2</accession>
<dbReference type="SMART" id="SM00421">
    <property type="entry name" value="HTH_LUXR"/>
    <property type="match status" value="1"/>
</dbReference>
<dbReference type="InterPro" id="IPR051797">
    <property type="entry name" value="TrmB-like"/>
</dbReference>
<dbReference type="AlphaFoldDB" id="A0A1H5S6J2"/>
<gene>
    <name evidence="2" type="ORF">SAMN05216223_10119</name>
</gene>
<dbReference type="PANTHER" id="PTHR34293">
    <property type="entry name" value="HTH-TYPE TRANSCRIPTIONAL REGULATOR TRMBL2"/>
    <property type="match status" value="1"/>
</dbReference>
<dbReference type="Gene3D" id="1.10.10.10">
    <property type="entry name" value="Winged helix-like DNA-binding domain superfamily/Winged helix DNA-binding domain"/>
    <property type="match status" value="2"/>
</dbReference>
<dbReference type="Pfam" id="PF01978">
    <property type="entry name" value="TrmB"/>
    <property type="match status" value="1"/>
</dbReference>
<dbReference type="InterPro" id="IPR000792">
    <property type="entry name" value="Tscrpt_reg_LuxR_C"/>
</dbReference>
<dbReference type="InterPro" id="IPR002831">
    <property type="entry name" value="Tscrpt_reg_TrmB_N"/>
</dbReference>
<evidence type="ECO:0000259" key="1">
    <source>
        <dbReference type="PROSITE" id="PS50043"/>
    </source>
</evidence>
<dbReference type="GO" id="GO:0006355">
    <property type="term" value="P:regulation of DNA-templated transcription"/>
    <property type="evidence" value="ECO:0007669"/>
    <property type="project" value="InterPro"/>
</dbReference>
<proteinExistence type="predicted"/>
<reference evidence="2 3" key="1">
    <citation type="submission" date="2016-10" db="EMBL/GenBank/DDBJ databases">
        <authorList>
            <person name="de Groot N.N."/>
        </authorList>
    </citation>
    <scope>NUCLEOTIDE SEQUENCE [LARGE SCALE GENOMIC DNA]</scope>
    <source>
        <strain evidence="2 3">CGMCC 4.2023</strain>
    </source>
</reference>
<dbReference type="InterPro" id="IPR036390">
    <property type="entry name" value="WH_DNA-bd_sf"/>
</dbReference>
<dbReference type="Proteomes" id="UP000236754">
    <property type="component" value="Unassembled WGS sequence"/>
</dbReference>
<dbReference type="SUPFAM" id="SSF46785">
    <property type="entry name" value="Winged helix' DNA-binding domain"/>
    <property type="match status" value="1"/>
</dbReference>
<dbReference type="RefSeq" id="WP_160144956.1">
    <property type="nucleotide sequence ID" value="NZ_FNVU01000001.1"/>
</dbReference>
<feature type="domain" description="HTH luxR-type" evidence="1">
    <location>
        <begin position="259"/>
        <end position="324"/>
    </location>
</feature>
<dbReference type="PANTHER" id="PTHR34293:SF1">
    <property type="entry name" value="HTH-TYPE TRANSCRIPTIONAL REGULATOR TRMBL2"/>
    <property type="match status" value="1"/>
</dbReference>
<evidence type="ECO:0000313" key="3">
    <source>
        <dbReference type="Proteomes" id="UP000236754"/>
    </source>
</evidence>
<dbReference type="SUPFAM" id="SSF46894">
    <property type="entry name" value="C-terminal effector domain of the bipartite response regulators"/>
    <property type="match status" value="1"/>
</dbReference>
<sequence length="326" mass="36324">MWETVGIPETEAQVYEALISRGHSTADVLSSRVNITTARTTRALASLIQRGLVTRAPGRPARYSAVEPSLAGSVLIAKREHELRRLQQHLNKLDEAFHAEKSANRLDDHIEVIRGAPKIWRTFVRVQRRAQQEVRAFDKPPYFVAAGEHGDEGPNLEERRFLEAGTIGYRVVYDQESVAIPGRLENIWEGIKRGERAKVGTSLPVKLVMCDDTLAIISSAADYHNGVAYLIRPSSLLDMTAALFEAVWSRAVPLNRSGPTGSQATMSSRDRQLLGLLASGATDEVIARTFGWSIRTVQRHIHELMQQVGARTRFQIGMEAARRGWL</sequence>
<dbReference type="InterPro" id="IPR016032">
    <property type="entry name" value="Sig_transdc_resp-reg_C-effctor"/>
</dbReference>
<dbReference type="PROSITE" id="PS50043">
    <property type="entry name" value="HTH_LUXR_2"/>
    <property type="match status" value="1"/>
</dbReference>
<dbReference type="InterPro" id="IPR036388">
    <property type="entry name" value="WH-like_DNA-bd_sf"/>
</dbReference>
<keyword evidence="3" id="KW-1185">Reference proteome</keyword>
<name>A0A1H5S6J2_9ACTN</name>
<dbReference type="Pfam" id="PF00196">
    <property type="entry name" value="GerE"/>
    <property type="match status" value="1"/>
</dbReference>
<protein>
    <submittedName>
        <fullName evidence="2">Regulatory protein, luxR family</fullName>
    </submittedName>
</protein>
<dbReference type="GO" id="GO:0003677">
    <property type="term" value="F:DNA binding"/>
    <property type="evidence" value="ECO:0007669"/>
    <property type="project" value="InterPro"/>
</dbReference>
<organism evidence="2 3">
    <name type="scientific">Actinacidiphila yanglinensis</name>
    <dbReference type="NCBI Taxonomy" id="310779"/>
    <lineage>
        <taxon>Bacteria</taxon>
        <taxon>Bacillati</taxon>
        <taxon>Actinomycetota</taxon>
        <taxon>Actinomycetes</taxon>
        <taxon>Kitasatosporales</taxon>
        <taxon>Streptomycetaceae</taxon>
        <taxon>Actinacidiphila</taxon>
    </lineage>
</organism>
<dbReference type="OrthoDB" id="4266042at2"/>
<evidence type="ECO:0000313" key="2">
    <source>
        <dbReference type="EMBL" id="SEF46225.1"/>
    </source>
</evidence>
<dbReference type="EMBL" id="FNVU01000001">
    <property type="protein sequence ID" value="SEF46225.1"/>
    <property type="molecule type" value="Genomic_DNA"/>
</dbReference>
<dbReference type="PRINTS" id="PR00038">
    <property type="entry name" value="HTHLUXR"/>
</dbReference>